<feature type="non-terminal residue" evidence="7">
    <location>
        <position position="192"/>
    </location>
</feature>
<sequence>MKITQIIVYQVDLPLHEGSYQWSGGKSVDVFDSTIVAVETDDGHIGYGECCPLGPFYLPAYGAGVRAGIKELGPHLIGHDPTQSGKLNQLMDQCLKGHAYVKSPIDIACWDIKGQVTGIPVCEMLGGRYGDDFVLYRAISQIEPEAMAANVKHYRDEGYRRFQLKVGSNPDEDIDRIGLASGVLESGDKLIA</sequence>
<evidence type="ECO:0000256" key="5">
    <source>
        <dbReference type="ARBA" id="ARBA00023239"/>
    </source>
</evidence>
<evidence type="ECO:0000256" key="4">
    <source>
        <dbReference type="ARBA" id="ARBA00022842"/>
    </source>
</evidence>
<feature type="non-terminal residue" evidence="7">
    <location>
        <position position="1"/>
    </location>
</feature>
<dbReference type="AlphaFoldDB" id="A0A383B4C7"/>
<feature type="domain" description="Mandelate racemase/muconate lactonizing enzyme N-terminal" evidence="6">
    <location>
        <begin position="34"/>
        <end position="126"/>
    </location>
</feature>
<evidence type="ECO:0000259" key="6">
    <source>
        <dbReference type="Pfam" id="PF02746"/>
    </source>
</evidence>
<dbReference type="Gene3D" id="3.20.20.120">
    <property type="entry name" value="Enolase-like C-terminal domain"/>
    <property type="match status" value="1"/>
</dbReference>
<comment type="similarity">
    <text evidence="2">Belongs to the mandelate racemase/muconate lactonizing enzyme family.</text>
</comment>
<evidence type="ECO:0000256" key="2">
    <source>
        <dbReference type="ARBA" id="ARBA00008031"/>
    </source>
</evidence>
<evidence type="ECO:0000313" key="7">
    <source>
        <dbReference type="EMBL" id="SVE15016.1"/>
    </source>
</evidence>
<keyword evidence="3" id="KW-0479">Metal-binding</keyword>
<dbReference type="PANTHER" id="PTHR48080:SF2">
    <property type="entry name" value="D-GALACTONATE DEHYDRATASE"/>
    <property type="match status" value="1"/>
</dbReference>
<reference evidence="7" key="1">
    <citation type="submission" date="2018-05" db="EMBL/GenBank/DDBJ databases">
        <authorList>
            <person name="Lanie J.A."/>
            <person name="Ng W.-L."/>
            <person name="Kazmierczak K.M."/>
            <person name="Andrzejewski T.M."/>
            <person name="Davidsen T.M."/>
            <person name="Wayne K.J."/>
            <person name="Tettelin H."/>
            <person name="Glass J.I."/>
            <person name="Rusch D."/>
            <person name="Podicherti R."/>
            <person name="Tsui H.-C.T."/>
            <person name="Winkler M.E."/>
        </authorList>
    </citation>
    <scope>NUCLEOTIDE SEQUENCE</scope>
</reference>
<dbReference type="InterPro" id="IPR036849">
    <property type="entry name" value="Enolase-like_C_sf"/>
</dbReference>
<keyword evidence="5" id="KW-0456">Lyase</keyword>
<dbReference type="GO" id="GO:0046872">
    <property type="term" value="F:metal ion binding"/>
    <property type="evidence" value="ECO:0007669"/>
    <property type="project" value="UniProtKB-KW"/>
</dbReference>
<dbReference type="Gene3D" id="3.30.390.10">
    <property type="entry name" value="Enolase-like, N-terminal domain"/>
    <property type="match status" value="1"/>
</dbReference>
<dbReference type="SUPFAM" id="SSF54826">
    <property type="entry name" value="Enolase N-terminal domain-like"/>
    <property type="match status" value="1"/>
</dbReference>
<protein>
    <recommendedName>
        <fullName evidence="6">Mandelate racemase/muconate lactonizing enzyme N-terminal domain-containing protein</fullName>
    </recommendedName>
</protein>
<dbReference type="SUPFAM" id="SSF51604">
    <property type="entry name" value="Enolase C-terminal domain-like"/>
    <property type="match status" value="1"/>
</dbReference>
<dbReference type="InterPro" id="IPR034593">
    <property type="entry name" value="DgoD-like"/>
</dbReference>
<dbReference type="PANTHER" id="PTHR48080">
    <property type="entry name" value="D-GALACTONATE DEHYDRATASE-RELATED"/>
    <property type="match status" value="1"/>
</dbReference>
<accession>A0A383B4C7</accession>
<dbReference type="Pfam" id="PF02746">
    <property type="entry name" value="MR_MLE_N"/>
    <property type="match status" value="1"/>
</dbReference>
<organism evidence="7">
    <name type="scientific">marine metagenome</name>
    <dbReference type="NCBI Taxonomy" id="408172"/>
    <lineage>
        <taxon>unclassified sequences</taxon>
        <taxon>metagenomes</taxon>
        <taxon>ecological metagenomes</taxon>
    </lineage>
</organism>
<keyword evidence="4" id="KW-0460">Magnesium</keyword>
<dbReference type="GO" id="GO:0016829">
    <property type="term" value="F:lyase activity"/>
    <property type="evidence" value="ECO:0007669"/>
    <property type="project" value="UniProtKB-KW"/>
</dbReference>
<gene>
    <name evidence="7" type="ORF">METZ01_LOCUS467870</name>
</gene>
<proteinExistence type="inferred from homology"/>
<dbReference type="InterPro" id="IPR029017">
    <property type="entry name" value="Enolase-like_N"/>
</dbReference>
<evidence type="ECO:0000256" key="1">
    <source>
        <dbReference type="ARBA" id="ARBA00001946"/>
    </source>
</evidence>
<evidence type="ECO:0000256" key="3">
    <source>
        <dbReference type="ARBA" id="ARBA00022723"/>
    </source>
</evidence>
<name>A0A383B4C7_9ZZZZ</name>
<dbReference type="FunFam" id="3.30.390.10:FF:000009">
    <property type="entry name" value="Hydrophobic dipeptide epimerase"/>
    <property type="match status" value="1"/>
</dbReference>
<dbReference type="EMBL" id="UINC01197498">
    <property type="protein sequence ID" value="SVE15016.1"/>
    <property type="molecule type" value="Genomic_DNA"/>
</dbReference>
<dbReference type="InterPro" id="IPR013341">
    <property type="entry name" value="Mandelate_racemase_N_dom"/>
</dbReference>
<comment type="cofactor">
    <cofactor evidence="1">
        <name>Mg(2+)</name>
        <dbReference type="ChEBI" id="CHEBI:18420"/>
    </cofactor>
</comment>